<dbReference type="InterPro" id="IPR050177">
    <property type="entry name" value="Lipid_A_modif_metabolic_enz"/>
</dbReference>
<dbReference type="RefSeq" id="WP_106713978.1">
    <property type="nucleotide sequence ID" value="NZ_PGGO01000032.1"/>
</dbReference>
<gene>
    <name evidence="2" type="ORF">CU102_26035</name>
</gene>
<dbReference type="OrthoDB" id="9811425at2"/>
<comment type="caution">
    <text evidence="2">The sequence shown here is derived from an EMBL/GenBank/DDBJ whole genome shotgun (WGS) entry which is preliminary data.</text>
</comment>
<protein>
    <submittedName>
        <fullName evidence="2">NAD-dependent dehydratase</fullName>
    </submittedName>
</protein>
<dbReference type="PROSITE" id="PS51257">
    <property type="entry name" value="PROKAR_LIPOPROTEIN"/>
    <property type="match status" value="1"/>
</dbReference>
<evidence type="ECO:0000313" key="3">
    <source>
        <dbReference type="Proteomes" id="UP000241444"/>
    </source>
</evidence>
<reference evidence="3" key="1">
    <citation type="submission" date="2017-11" db="EMBL/GenBank/DDBJ databases">
        <authorList>
            <person name="Kuznetsova I."/>
            <person name="Sazanova A."/>
            <person name="Chirak E."/>
            <person name="Safronova V."/>
            <person name="Willems A."/>
        </authorList>
    </citation>
    <scope>NUCLEOTIDE SEQUENCE [LARGE SCALE GENOMIC DNA]</scope>
    <source>
        <strain evidence="3">STM 196</strain>
    </source>
</reference>
<evidence type="ECO:0000313" key="2">
    <source>
        <dbReference type="EMBL" id="PSH62035.1"/>
    </source>
</evidence>
<evidence type="ECO:0000259" key="1">
    <source>
        <dbReference type="Pfam" id="PF01370"/>
    </source>
</evidence>
<dbReference type="InterPro" id="IPR001509">
    <property type="entry name" value="Epimerase_deHydtase"/>
</dbReference>
<sequence length="343" mass="38048">MKHIELEGRRCLVLGASGVLGINLCNALVACGATVAAYGRALSRPTSLHQDVKWISGLFDDVRTFNHAVRGQEFVFHLISTTIPEESNRDPAADLAANVLPTVRLLEVCCKEGVKKVVFSSSGGTVYGIPSQIPIPESSSTEPISGYGIGKLAIEKYLALFHRLYGLEYHVCRISNIYGPFQQGDRRQGLVATTIRRALLKQRVEIWGDGKVTRDFIYVDDVVAAMLCGCFYHGPYRVMNVGSGIGLTVNQVVDDIESVLDEGAIERSHHPGRAVDVPRNILDISLIQCETPWRPMVNWHEGLHRSIKWMKAANIVSNLHSARDRSEESQDVPQLKNWTLKYV</sequence>
<dbReference type="SUPFAM" id="SSF51735">
    <property type="entry name" value="NAD(P)-binding Rossmann-fold domains"/>
    <property type="match status" value="1"/>
</dbReference>
<dbReference type="Pfam" id="PF01370">
    <property type="entry name" value="Epimerase"/>
    <property type="match status" value="1"/>
</dbReference>
<feature type="domain" description="NAD-dependent epimerase/dehydratase" evidence="1">
    <location>
        <begin position="12"/>
        <end position="242"/>
    </location>
</feature>
<keyword evidence="3" id="KW-1185">Reference proteome</keyword>
<proteinExistence type="predicted"/>
<dbReference type="PANTHER" id="PTHR43245">
    <property type="entry name" value="BIFUNCTIONAL POLYMYXIN RESISTANCE PROTEIN ARNA"/>
    <property type="match status" value="1"/>
</dbReference>
<dbReference type="AlphaFoldDB" id="A0A2P7B6D7"/>
<dbReference type="Gene3D" id="3.40.50.720">
    <property type="entry name" value="NAD(P)-binding Rossmann-like Domain"/>
    <property type="match status" value="1"/>
</dbReference>
<name>A0A2P7B6D7_9HYPH</name>
<dbReference type="EMBL" id="PGGO01000032">
    <property type="protein sequence ID" value="PSH62035.1"/>
    <property type="molecule type" value="Genomic_DNA"/>
</dbReference>
<dbReference type="Gene3D" id="3.90.25.10">
    <property type="entry name" value="UDP-galactose 4-epimerase, domain 1"/>
    <property type="match status" value="1"/>
</dbReference>
<dbReference type="Proteomes" id="UP000241444">
    <property type="component" value="Unassembled WGS sequence"/>
</dbReference>
<dbReference type="InterPro" id="IPR036291">
    <property type="entry name" value="NAD(P)-bd_dom_sf"/>
</dbReference>
<accession>A0A2P7B6D7</accession>
<dbReference type="PANTHER" id="PTHR43245:SF13">
    <property type="entry name" value="UDP-D-APIOSE_UDP-D-XYLOSE SYNTHASE 2"/>
    <property type="match status" value="1"/>
</dbReference>
<organism evidence="2 3">
    <name type="scientific">Phyllobacterium brassicacearum</name>
    <dbReference type="NCBI Taxonomy" id="314235"/>
    <lineage>
        <taxon>Bacteria</taxon>
        <taxon>Pseudomonadati</taxon>
        <taxon>Pseudomonadota</taxon>
        <taxon>Alphaproteobacteria</taxon>
        <taxon>Hyphomicrobiales</taxon>
        <taxon>Phyllobacteriaceae</taxon>
        <taxon>Phyllobacterium</taxon>
    </lineage>
</organism>